<comment type="caution">
    <text evidence="3">The sequence shown here is derived from an EMBL/GenBank/DDBJ whole genome shotgun (WGS) entry which is preliminary data.</text>
</comment>
<feature type="domain" description="F-box" evidence="1">
    <location>
        <begin position="51"/>
        <end position="81"/>
    </location>
</feature>
<reference evidence="3 4" key="1">
    <citation type="submission" date="2022-01" db="EMBL/GenBank/DDBJ databases">
        <authorList>
            <person name="Xiong W."/>
            <person name="Schranz E."/>
        </authorList>
    </citation>
    <scope>NUCLEOTIDE SEQUENCE [LARGE SCALE GENOMIC DNA]</scope>
</reference>
<accession>A0AAU9N939</accession>
<sequence>METFFLSVGMVKTRSMTRNHNHDDDASSSSRKKRFKTYDHGGVAPWLEPNHDLLFLVMMQLGVVDFLSFSGVCKSWRSLALLNKSRFMASRPPMSMWISNDANEKECYCFLEDFKGKKFKTLLPHSTYTKYIRLTCGYLVMLCLKTNDYWLVNPITKHELHFPAVPYISNFIPFRAILVFSPSLSRWLFVLIQRFSRLIWFSIVGTGAWNHVSSTFFTLDLHAFQGKIYILNERYGLCEMSLSPEPKLTLLEIRNFPKRCSFILLLVSSDENLYVIDHDLEDSIQELDFGEMIWVSPKEKAIREHAFFRSYLMCWTAIKPESWDGPHPQYNKYDCFLHTTEKCEKGKFFSSSMWYFPHDCLNVDLINK</sequence>
<dbReference type="Pfam" id="PF00646">
    <property type="entry name" value="F-box"/>
    <property type="match status" value="1"/>
</dbReference>
<dbReference type="InterPro" id="IPR036047">
    <property type="entry name" value="F-box-like_dom_sf"/>
</dbReference>
<proteinExistence type="predicted"/>
<dbReference type="Proteomes" id="UP001157418">
    <property type="component" value="Unassembled WGS sequence"/>
</dbReference>
<protein>
    <recommendedName>
        <fullName evidence="5">F-box domain-containing protein</fullName>
    </recommendedName>
</protein>
<dbReference type="PANTHER" id="PTHR45463">
    <property type="entry name" value="OS09G0392200 PROTEIN"/>
    <property type="match status" value="1"/>
</dbReference>
<dbReference type="AlphaFoldDB" id="A0AAU9N939"/>
<dbReference type="InterPro" id="IPR005174">
    <property type="entry name" value="KIB1-4_b-propeller"/>
</dbReference>
<evidence type="ECO:0000313" key="4">
    <source>
        <dbReference type="Proteomes" id="UP001157418"/>
    </source>
</evidence>
<evidence type="ECO:0000313" key="3">
    <source>
        <dbReference type="EMBL" id="CAH1434431.1"/>
    </source>
</evidence>
<dbReference type="PANTHER" id="PTHR45463:SF8">
    <property type="entry name" value="OS09G0392200 PROTEIN"/>
    <property type="match status" value="1"/>
</dbReference>
<dbReference type="Gene3D" id="1.20.1280.50">
    <property type="match status" value="1"/>
</dbReference>
<dbReference type="InterPro" id="IPR001810">
    <property type="entry name" value="F-box_dom"/>
</dbReference>
<evidence type="ECO:0000259" key="2">
    <source>
        <dbReference type="Pfam" id="PF03478"/>
    </source>
</evidence>
<dbReference type="EMBL" id="CAKMRJ010003555">
    <property type="protein sequence ID" value="CAH1434431.1"/>
    <property type="molecule type" value="Genomic_DNA"/>
</dbReference>
<dbReference type="Pfam" id="PF03478">
    <property type="entry name" value="Beta-prop_KIB1-4"/>
    <property type="match status" value="1"/>
</dbReference>
<keyword evidence="4" id="KW-1185">Reference proteome</keyword>
<evidence type="ECO:0008006" key="5">
    <source>
        <dbReference type="Google" id="ProtNLM"/>
    </source>
</evidence>
<evidence type="ECO:0000259" key="1">
    <source>
        <dbReference type="Pfam" id="PF00646"/>
    </source>
</evidence>
<organism evidence="3 4">
    <name type="scientific">Lactuca virosa</name>
    <dbReference type="NCBI Taxonomy" id="75947"/>
    <lineage>
        <taxon>Eukaryota</taxon>
        <taxon>Viridiplantae</taxon>
        <taxon>Streptophyta</taxon>
        <taxon>Embryophyta</taxon>
        <taxon>Tracheophyta</taxon>
        <taxon>Spermatophyta</taxon>
        <taxon>Magnoliopsida</taxon>
        <taxon>eudicotyledons</taxon>
        <taxon>Gunneridae</taxon>
        <taxon>Pentapetalae</taxon>
        <taxon>asterids</taxon>
        <taxon>campanulids</taxon>
        <taxon>Asterales</taxon>
        <taxon>Asteraceae</taxon>
        <taxon>Cichorioideae</taxon>
        <taxon>Cichorieae</taxon>
        <taxon>Lactucinae</taxon>
        <taxon>Lactuca</taxon>
    </lineage>
</organism>
<name>A0AAU9N939_9ASTR</name>
<gene>
    <name evidence="3" type="ORF">LVIROSA_LOCUS20951</name>
</gene>
<dbReference type="SUPFAM" id="SSF81383">
    <property type="entry name" value="F-box domain"/>
    <property type="match status" value="1"/>
</dbReference>
<feature type="domain" description="KIB1-4 beta-propeller" evidence="2">
    <location>
        <begin position="120"/>
        <end position="307"/>
    </location>
</feature>